<keyword evidence="1" id="KW-0472">Membrane</keyword>
<organism evidence="2 3">
    <name type="scientific">Mucilaginibacter agri</name>
    <dbReference type="NCBI Taxonomy" id="2695265"/>
    <lineage>
        <taxon>Bacteria</taxon>
        <taxon>Pseudomonadati</taxon>
        <taxon>Bacteroidota</taxon>
        <taxon>Sphingobacteriia</taxon>
        <taxon>Sphingobacteriales</taxon>
        <taxon>Sphingobacteriaceae</taxon>
        <taxon>Mucilaginibacter</taxon>
    </lineage>
</organism>
<reference evidence="2" key="1">
    <citation type="submission" date="2020-01" db="EMBL/GenBank/DDBJ databases">
        <authorList>
            <person name="Seo Y.L."/>
        </authorList>
    </citation>
    <scope>NUCLEOTIDE SEQUENCE</scope>
    <source>
        <strain evidence="2">R11</strain>
    </source>
</reference>
<dbReference type="AlphaFoldDB" id="A0A966DUW4"/>
<feature type="transmembrane region" description="Helical" evidence="1">
    <location>
        <begin position="12"/>
        <end position="31"/>
    </location>
</feature>
<keyword evidence="1" id="KW-1133">Transmembrane helix</keyword>
<reference evidence="2" key="2">
    <citation type="submission" date="2020-10" db="EMBL/GenBank/DDBJ databases">
        <title>Mucilaginibacter sp. nov., isolated from soil.</title>
        <authorList>
            <person name="Jeon C.O."/>
        </authorList>
    </citation>
    <scope>NUCLEOTIDE SEQUENCE</scope>
    <source>
        <strain evidence="2">R11</strain>
    </source>
</reference>
<protein>
    <submittedName>
        <fullName evidence="2">Uncharacterized protein</fullName>
    </submittedName>
</protein>
<proteinExistence type="predicted"/>
<keyword evidence="1" id="KW-0812">Transmembrane</keyword>
<dbReference type="EMBL" id="WWEO01000043">
    <property type="protein sequence ID" value="NCD70852.1"/>
    <property type="molecule type" value="Genomic_DNA"/>
</dbReference>
<dbReference type="Proteomes" id="UP000638732">
    <property type="component" value="Unassembled WGS sequence"/>
</dbReference>
<dbReference type="RefSeq" id="WP_166586800.1">
    <property type="nucleotide sequence ID" value="NZ_WWEO01000043.1"/>
</dbReference>
<name>A0A966DUW4_9SPHI</name>
<comment type="caution">
    <text evidence="2">The sequence shown here is derived from an EMBL/GenBank/DDBJ whole genome shotgun (WGS) entry which is preliminary data.</text>
</comment>
<evidence type="ECO:0000256" key="1">
    <source>
        <dbReference type="SAM" id="Phobius"/>
    </source>
</evidence>
<keyword evidence="3" id="KW-1185">Reference proteome</keyword>
<evidence type="ECO:0000313" key="3">
    <source>
        <dbReference type="Proteomes" id="UP000638732"/>
    </source>
</evidence>
<accession>A0A966DUW4</accession>
<gene>
    <name evidence="2" type="ORF">GSY63_15920</name>
</gene>
<sequence>MAKDRYKKTSGQWLYLLVILLALFCFSGGSVKNSALDSAQQTTLIIDRQENASRSITYARVMCHMLVKGNAFPFLQTVINLPHLHNRQVTLYTVTMPACLVQTAFFFRAKTCPNNTDGKPSSFLG</sequence>
<evidence type="ECO:0000313" key="2">
    <source>
        <dbReference type="EMBL" id="NCD70852.1"/>
    </source>
</evidence>